<evidence type="ECO:0000256" key="3">
    <source>
        <dbReference type="ARBA" id="ARBA00004947"/>
    </source>
</evidence>
<evidence type="ECO:0000256" key="10">
    <source>
        <dbReference type="RuleBase" id="RU366046"/>
    </source>
</evidence>
<dbReference type="Gene3D" id="3.40.50.720">
    <property type="entry name" value="NAD(P)-binding Rossmann-like Domain"/>
    <property type="match status" value="1"/>
</dbReference>
<sequence>MKLLVTGGAGYIGSVVSAQLVAAGHHVVVLDNLSTGHADAVPGGATFVKGDINDAGDLVDSSFDAVLHFAAKSLVAESVAKPELYWWNNVVGTLRLLDAMRSHGIRRLVFSSTAATYGEPETTPIREDTPAVPINAYGQSKLAIDHAIASESVAYGLSAVSLRYFNVGGALERYGERHDPESHLIPNVLAVPAGRRSAVDVFGTDYPTRDGTAVRDYLHVEDLGRAHLLALDWTGRPDAAGVHRTYNLGTGTGYTVREVIEAARRVTGHPVPANDQARRPGDPPVLVASAERIAADLGWRAEHDLDRIVADAWAFLGGIGV</sequence>
<evidence type="ECO:0000256" key="5">
    <source>
        <dbReference type="ARBA" id="ARBA00013189"/>
    </source>
</evidence>
<dbReference type="Pfam" id="PF01370">
    <property type="entry name" value="Epimerase"/>
    <property type="match status" value="1"/>
</dbReference>
<keyword evidence="9 10" id="KW-0119">Carbohydrate metabolism</keyword>
<gene>
    <name evidence="12" type="primary">galE</name>
    <name evidence="12" type="ORF">F7O44_15515</name>
</gene>
<dbReference type="Proteomes" id="UP000460435">
    <property type="component" value="Unassembled WGS sequence"/>
</dbReference>
<proteinExistence type="inferred from homology"/>
<dbReference type="PANTHER" id="PTHR43725">
    <property type="entry name" value="UDP-GLUCOSE 4-EPIMERASE"/>
    <property type="match status" value="1"/>
</dbReference>
<dbReference type="RefSeq" id="WP_162451181.1">
    <property type="nucleotide sequence ID" value="NZ_WLZY01000005.1"/>
</dbReference>
<dbReference type="InterPro" id="IPR001509">
    <property type="entry name" value="Epimerase_deHydtase"/>
</dbReference>
<dbReference type="InterPro" id="IPR005886">
    <property type="entry name" value="UDP_G4E"/>
</dbReference>
<comment type="pathway">
    <text evidence="3 10">Carbohydrate metabolism; galactose metabolism.</text>
</comment>
<dbReference type="CDD" id="cd05247">
    <property type="entry name" value="UDP_G4E_1_SDR_e"/>
    <property type="match status" value="1"/>
</dbReference>
<comment type="subunit">
    <text evidence="10">Homodimer.</text>
</comment>
<dbReference type="SUPFAM" id="SSF51735">
    <property type="entry name" value="NAD(P)-binding Rossmann-fold domains"/>
    <property type="match status" value="1"/>
</dbReference>
<name>A0A7K3M634_9ACTN</name>
<evidence type="ECO:0000256" key="9">
    <source>
        <dbReference type="ARBA" id="ARBA00023277"/>
    </source>
</evidence>
<organism evidence="12 13">
    <name type="scientific">Phytoactinopolyspora mesophila</name>
    <dbReference type="NCBI Taxonomy" id="2650750"/>
    <lineage>
        <taxon>Bacteria</taxon>
        <taxon>Bacillati</taxon>
        <taxon>Actinomycetota</taxon>
        <taxon>Actinomycetes</taxon>
        <taxon>Jiangellales</taxon>
        <taxon>Jiangellaceae</taxon>
        <taxon>Phytoactinopolyspora</taxon>
    </lineage>
</organism>
<keyword evidence="7 10" id="KW-0520">NAD</keyword>
<dbReference type="UniPathway" id="UPA00214"/>
<comment type="caution">
    <text evidence="12">The sequence shown here is derived from an EMBL/GenBank/DDBJ whole genome shotgun (WGS) entry which is preliminary data.</text>
</comment>
<evidence type="ECO:0000256" key="4">
    <source>
        <dbReference type="ARBA" id="ARBA00007637"/>
    </source>
</evidence>
<dbReference type="Gene3D" id="3.90.25.10">
    <property type="entry name" value="UDP-galactose 4-epimerase, domain 1"/>
    <property type="match status" value="1"/>
</dbReference>
<comment type="similarity">
    <text evidence="4 10">Belongs to the NAD(P)-dependent epimerase/dehydratase family.</text>
</comment>
<comment type="cofactor">
    <cofactor evidence="2 10">
        <name>NAD(+)</name>
        <dbReference type="ChEBI" id="CHEBI:57540"/>
    </cofactor>
</comment>
<dbReference type="AlphaFoldDB" id="A0A7K3M634"/>
<accession>A0A7K3M634</accession>
<evidence type="ECO:0000259" key="11">
    <source>
        <dbReference type="Pfam" id="PF01370"/>
    </source>
</evidence>
<evidence type="ECO:0000256" key="7">
    <source>
        <dbReference type="ARBA" id="ARBA00023027"/>
    </source>
</evidence>
<dbReference type="GO" id="GO:0033499">
    <property type="term" value="P:galactose catabolic process via UDP-galactose, Leloir pathway"/>
    <property type="evidence" value="ECO:0007669"/>
    <property type="project" value="TreeGrafter"/>
</dbReference>
<dbReference type="PANTHER" id="PTHR43725:SF53">
    <property type="entry name" value="UDP-ARABINOSE 4-EPIMERASE 1"/>
    <property type="match status" value="1"/>
</dbReference>
<feature type="domain" description="NAD-dependent epimerase/dehydratase" evidence="11">
    <location>
        <begin position="4"/>
        <end position="249"/>
    </location>
</feature>
<reference evidence="12 13" key="1">
    <citation type="submission" date="2019-11" db="EMBL/GenBank/DDBJ databases">
        <authorList>
            <person name="Li X.-J."/>
            <person name="Feng X.-M."/>
        </authorList>
    </citation>
    <scope>NUCLEOTIDE SEQUENCE [LARGE SCALE GENOMIC DNA]</scope>
    <source>
        <strain evidence="12 13">XMNu-373</strain>
    </source>
</reference>
<protein>
    <recommendedName>
        <fullName evidence="6 10">UDP-glucose 4-epimerase</fullName>
        <ecNumber evidence="5 10">5.1.3.2</ecNumber>
    </recommendedName>
</protein>
<evidence type="ECO:0000256" key="6">
    <source>
        <dbReference type="ARBA" id="ARBA00018569"/>
    </source>
</evidence>
<evidence type="ECO:0000313" key="13">
    <source>
        <dbReference type="Proteomes" id="UP000460435"/>
    </source>
</evidence>
<evidence type="ECO:0000313" key="12">
    <source>
        <dbReference type="EMBL" id="NDL58477.1"/>
    </source>
</evidence>
<keyword evidence="8 10" id="KW-0413">Isomerase</keyword>
<evidence type="ECO:0000256" key="8">
    <source>
        <dbReference type="ARBA" id="ARBA00023235"/>
    </source>
</evidence>
<evidence type="ECO:0000256" key="2">
    <source>
        <dbReference type="ARBA" id="ARBA00001911"/>
    </source>
</evidence>
<dbReference type="InterPro" id="IPR036291">
    <property type="entry name" value="NAD(P)-bd_dom_sf"/>
</dbReference>
<comment type="catalytic activity">
    <reaction evidence="1 10">
        <text>UDP-alpha-D-glucose = UDP-alpha-D-galactose</text>
        <dbReference type="Rhea" id="RHEA:22168"/>
        <dbReference type="ChEBI" id="CHEBI:58885"/>
        <dbReference type="ChEBI" id="CHEBI:66914"/>
        <dbReference type="EC" id="5.1.3.2"/>
    </reaction>
</comment>
<evidence type="ECO:0000256" key="1">
    <source>
        <dbReference type="ARBA" id="ARBA00000083"/>
    </source>
</evidence>
<keyword evidence="13" id="KW-1185">Reference proteome</keyword>
<dbReference type="NCBIfam" id="TIGR01179">
    <property type="entry name" value="galE"/>
    <property type="match status" value="1"/>
</dbReference>
<dbReference type="EMBL" id="WLZY01000005">
    <property type="protein sequence ID" value="NDL58477.1"/>
    <property type="molecule type" value="Genomic_DNA"/>
</dbReference>
<dbReference type="EC" id="5.1.3.2" evidence="5 10"/>
<dbReference type="GO" id="GO:0003978">
    <property type="term" value="F:UDP-glucose 4-epimerase activity"/>
    <property type="evidence" value="ECO:0007669"/>
    <property type="project" value="UniProtKB-UniRule"/>
</dbReference>